<proteinExistence type="predicted"/>
<dbReference type="GeneID" id="37271004"/>
<protein>
    <submittedName>
        <fullName evidence="2">Uncharacterized protein</fullName>
    </submittedName>
</protein>
<dbReference type="Proteomes" id="UP000245946">
    <property type="component" value="Unassembled WGS sequence"/>
</dbReference>
<name>A0A316Z299_9BASI</name>
<evidence type="ECO:0000256" key="1">
    <source>
        <dbReference type="SAM" id="MobiDB-lite"/>
    </source>
</evidence>
<accession>A0A316Z299</accession>
<feature type="region of interest" description="Disordered" evidence="1">
    <location>
        <begin position="277"/>
        <end position="391"/>
    </location>
</feature>
<sequence>MGYVTVGARGRQTAIARWVTKNADALATSFNTERLERSGLQQQDGKWVANEELLLAIERFNAHFKKRYGVKKTKHFVAAAQEHTLDFLERALMLQPNGWAKMGLGAACMPTARLCSDGFRLRWDYCDLRRPKYWCMSKEAAKADGRYRPGEPVWDECSEVVDAQKGTLWWRRLQLLTASTGRQGPALLVSSLPHGQDFAGDSKSRTSADQGGLGGECSPACSSGQCADPAQARPALSAHRRRLPRRMRPGARCTTSASTPALTTCLRRRALSASRRARCTRCRASTRTPTGVGRSAARSAPRRACRPTAGHRTAGRWATASTARRRTTSSSTRAGSRSHSPRARSTTTPRLSLWSCSSSRPSTILPSTPARASVSDTGRPSTSTPTPLRCARSSCGSRSGSVIWRARRCWSGC</sequence>
<feature type="region of interest" description="Disordered" evidence="1">
    <location>
        <begin position="232"/>
        <end position="256"/>
    </location>
</feature>
<gene>
    <name evidence="2" type="ORF">FA09DRAFT_332456</name>
</gene>
<feature type="compositionally biased region" description="Low complexity" evidence="1">
    <location>
        <begin position="282"/>
        <end position="299"/>
    </location>
</feature>
<evidence type="ECO:0000313" key="3">
    <source>
        <dbReference type="Proteomes" id="UP000245946"/>
    </source>
</evidence>
<keyword evidence="3" id="KW-1185">Reference proteome</keyword>
<dbReference type="RefSeq" id="XP_025595321.1">
    <property type="nucleotide sequence ID" value="XM_025743460.1"/>
</dbReference>
<organism evidence="2 3">
    <name type="scientific">Tilletiopsis washingtonensis</name>
    <dbReference type="NCBI Taxonomy" id="58919"/>
    <lineage>
        <taxon>Eukaryota</taxon>
        <taxon>Fungi</taxon>
        <taxon>Dikarya</taxon>
        <taxon>Basidiomycota</taxon>
        <taxon>Ustilaginomycotina</taxon>
        <taxon>Exobasidiomycetes</taxon>
        <taxon>Entylomatales</taxon>
        <taxon>Entylomatales incertae sedis</taxon>
        <taxon>Tilletiopsis</taxon>
    </lineage>
</organism>
<feature type="compositionally biased region" description="Basic residues" evidence="1">
    <location>
        <begin position="238"/>
        <end position="249"/>
    </location>
</feature>
<dbReference type="EMBL" id="KZ819307">
    <property type="protein sequence ID" value="PWN95042.1"/>
    <property type="molecule type" value="Genomic_DNA"/>
</dbReference>
<feature type="compositionally biased region" description="Low complexity" evidence="1">
    <location>
        <begin position="315"/>
        <end position="338"/>
    </location>
</feature>
<dbReference type="AlphaFoldDB" id="A0A316Z299"/>
<reference evidence="2 3" key="1">
    <citation type="journal article" date="2018" name="Mol. Biol. Evol.">
        <title>Broad Genomic Sampling Reveals a Smut Pathogenic Ancestry of the Fungal Clade Ustilaginomycotina.</title>
        <authorList>
            <person name="Kijpornyongpan T."/>
            <person name="Mondo S.J."/>
            <person name="Barry K."/>
            <person name="Sandor L."/>
            <person name="Lee J."/>
            <person name="Lipzen A."/>
            <person name="Pangilinan J."/>
            <person name="LaButti K."/>
            <person name="Hainaut M."/>
            <person name="Henrissat B."/>
            <person name="Grigoriev I.V."/>
            <person name="Spatafora J.W."/>
            <person name="Aime M.C."/>
        </authorList>
    </citation>
    <scope>NUCLEOTIDE SEQUENCE [LARGE SCALE GENOMIC DNA]</scope>
    <source>
        <strain evidence="2 3">MCA 4186</strain>
    </source>
</reference>
<evidence type="ECO:0000313" key="2">
    <source>
        <dbReference type="EMBL" id="PWN95042.1"/>
    </source>
</evidence>
<feature type="compositionally biased region" description="Low complexity" evidence="1">
    <location>
        <begin position="349"/>
        <end position="362"/>
    </location>
</feature>
<feature type="compositionally biased region" description="Polar residues" evidence="1">
    <location>
        <begin position="374"/>
        <end position="386"/>
    </location>
</feature>